<proteinExistence type="predicted"/>
<protein>
    <submittedName>
        <fullName evidence="1">Uncharacterized protein</fullName>
    </submittedName>
</protein>
<keyword evidence="2" id="KW-1185">Reference proteome</keyword>
<organism evidence="1 2">
    <name type="scientific">Cystoisospora suis</name>
    <dbReference type="NCBI Taxonomy" id="483139"/>
    <lineage>
        <taxon>Eukaryota</taxon>
        <taxon>Sar</taxon>
        <taxon>Alveolata</taxon>
        <taxon>Apicomplexa</taxon>
        <taxon>Conoidasida</taxon>
        <taxon>Coccidia</taxon>
        <taxon>Eucoccidiorida</taxon>
        <taxon>Eimeriorina</taxon>
        <taxon>Sarcocystidae</taxon>
        <taxon>Cystoisospora</taxon>
    </lineage>
</organism>
<dbReference type="VEuPathDB" id="ToxoDB:CSUI_001840"/>
<accession>A0A2C6L8W7</accession>
<dbReference type="EMBL" id="MIGC01000744">
    <property type="protein sequence ID" value="PHJ24309.1"/>
    <property type="molecule type" value="Genomic_DNA"/>
</dbReference>
<sequence length="69" mass="7804">MFYIFYLSSTCLSSLSLSSIYVEGWCRCACIDAFLYVWGRRLLSILSVDVHVSRCLLSFFLLILPLGAA</sequence>
<dbReference type="GeneID" id="94425254"/>
<gene>
    <name evidence="1" type="ORF">CSUI_001840</name>
</gene>
<comment type="caution">
    <text evidence="1">The sequence shown here is derived from an EMBL/GenBank/DDBJ whole genome shotgun (WGS) entry which is preliminary data.</text>
</comment>
<dbReference type="AlphaFoldDB" id="A0A2C6L8W7"/>
<dbReference type="RefSeq" id="XP_067925982.1">
    <property type="nucleotide sequence ID" value="XM_068062043.1"/>
</dbReference>
<evidence type="ECO:0000313" key="2">
    <source>
        <dbReference type="Proteomes" id="UP000221165"/>
    </source>
</evidence>
<name>A0A2C6L8W7_9APIC</name>
<reference evidence="1 2" key="1">
    <citation type="journal article" date="2017" name="Int. J. Parasitol.">
        <title>The genome of the protozoan parasite Cystoisospora suis and a reverse vaccinology approach to identify vaccine candidates.</title>
        <authorList>
            <person name="Palmieri N."/>
            <person name="Shrestha A."/>
            <person name="Ruttkowski B."/>
            <person name="Beck T."/>
            <person name="Vogl C."/>
            <person name="Tomley F."/>
            <person name="Blake D.P."/>
            <person name="Joachim A."/>
        </authorList>
    </citation>
    <scope>NUCLEOTIDE SEQUENCE [LARGE SCALE GENOMIC DNA]</scope>
    <source>
        <strain evidence="1 2">Wien I</strain>
    </source>
</reference>
<dbReference type="Proteomes" id="UP000221165">
    <property type="component" value="Unassembled WGS sequence"/>
</dbReference>
<evidence type="ECO:0000313" key="1">
    <source>
        <dbReference type="EMBL" id="PHJ24309.1"/>
    </source>
</evidence>